<keyword evidence="7" id="KW-0963">Cytoplasm</keyword>
<evidence type="ECO:0000256" key="2">
    <source>
        <dbReference type="ARBA" id="ARBA00010460"/>
    </source>
</evidence>
<evidence type="ECO:0000256" key="16">
    <source>
        <dbReference type="ARBA" id="ARBA00031851"/>
    </source>
</evidence>
<dbReference type="EC" id="1.3.1.48" evidence="4"/>
<keyword evidence="8" id="KW-0644">Prostaglandin metabolism</keyword>
<dbReference type="SUPFAM" id="SSF50129">
    <property type="entry name" value="GroES-like"/>
    <property type="match status" value="2"/>
</dbReference>
<comment type="catalytic activity">
    <reaction evidence="32">
        <text>13,14-dihydro-15-oxo-prostaglandin E1 + NADP(+) = 15-oxoprostaglandin E1 + NADPH + H(+)</text>
        <dbReference type="Rhea" id="RHEA:50584"/>
        <dbReference type="ChEBI" id="CHEBI:15378"/>
        <dbReference type="ChEBI" id="CHEBI:57401"/>
        <dbReference type="ChEBI" id="CHEBI:57783"/>
        <dbReference type="ChEBI" id="CHEBI:58349"/>
        <dbReference type="ChEBI" id="CHEBI:133408"/>
    </reaction>
    <physiologicalReaction direction="right-to-left" evidence="32">
        <dbReference type="Rhea" id="RHEA:50586"/>
    </physiologicalReaction>
</comment>
<dbReference type="InterPro" id="IPR036291">
    <property type="entry name" value="NAD(P)-bd_dom_sf"/>
</dbReference>
<comment type="subunit">
    <text evidence="3">Monomer or homodimer.</text>
</comment>
<evidence type="ECO:0000256" key="33">
    <source>
        <dbReference type="ARBA" id="ARBA00049179"/>
    </source>
</evidence>
<evidence type="ECO:0000256" key="8">
    <source>
        <dbReference type="ARBA" id="ARBA00022501"/>
    </source>
</evidence>
<dbReference type="SUPFAM" id="SSF51735">
    <property type="entry name" value="NAD(P)-binding Rossmann-fold domains"/>
    <property type="match status" value="1"/>
</dbReference>
<dbReference type="EC" id="1.3.1.74" evidence="5"/>
<evidence type="ECO:0000313" key="36">
    <source>
        <dbReference type="Proteomes" id="UP000694865"/>
    </source>
</evidence>
<dbReference type="InterPro" id="IPR013149">
    <property type="entry name" value="ADH-like_C"/>
</dbReference>
<dbReference type="PANTHER" id="PTHR43205:SF7">
    <property type="entry name" value="PROSTAGLANDIN REDUCTASE 1"/>
    <property type="match status" value="1"/>
</dbReference>
<dbReference type="Pfam" id="PF00107">
    <property type="entry name" value="ADH_zinc_N"/>
    <property type="match status" value="1"/>
</dbReference>
<comment type="catalytic activity">
    <reaction evidence="31">
        <text>(5S,12S)-dihydroxy-(6E,10E,12E,14Z)-eicosatetraenoate + NADP(+) = 12-oxo-(5S)-hydroxy-(6E,8E,10E,14Z)-eicosatetraenoate + NADPH + H(+)</text>
        <dbReference type="Rhea" id="RHEA:51212"/>
        <dbReference type="ChEBI" id="CHEBI:15378"/>
        <dbReference type="ChEBI" id="CHEBI:57783"/>
        <dbReference type="ChEBI" id="CHEBI:58349"/>
        <dbReference type="ChEBI" id="CHEBI:133974"/>
        <dbReference type="ChEBI" id="CHEBI:133975"/>
    </reaction>
    <physiologicalReaction direction="left-to-right" evidence="31">
        <dbReference type="Rhea" id="RHEA:51213"/>
    </physiologicalReaction>
</comment>
<dbReference type="Gene3D" id="3.90.180.10">
    <property type="entry name" value="Medium-chain alcohol dehydrogenases, catalytic domain"/>
    <property type="match status" value="1"/>
</dbReference>
<comment type="catalytic activity">
    <reaction evidence="33">
        <text>an n-alkanal + NADP(+) = an alk-2-enal + NADPH + H(+)</text>
        <dbReference type="Rhea" id="RHEA:13737"/>
        <dbReference type="ChEBI" id="CHEBI:12834"/>
        <dbReference type="ChEBI" id="CHEBI:13757"/>
        <dbReference type="ChEBI" id="CHEBI:15378"/>
        <dbReference type="ChEBI" id="CHEBI:57783"/>
        <dbReference type="ChEBI" id="CHEBI:58349"/>
        <dbReference type="EC" id="1.3.1.74"/>
    </reaction>
    <physiologicalReaction direction="right-to-left" evidence="33">
        <dbReference type="Rhea" id="RHEA:13739"/>
    </physiologicalReaction>
</comment>
<dbReference type="Pfam" id="PF16884">
    <property type="entry name" value="ADH_N_2"/>
    <property type="match status" value="1"/>
</dbReference>
<dbReference type="RefSeq" id="XP_002731696.1">
    <property type="nucleotide sequence ID" value="XM_002731650.1"/>
</dbReference>
<comment type="catalytic activity">
    <reaction evidence="34">
        <text>hexanal + NADP(+) = (E)-hex-2-enal + NADPH + H(+)</text>
        <dbReference type="Rhea" id="RHEA:50776"/>
        <dbReference type="ChEBI" id="CHEBI:15378"/>
        <dbReference type="ChEBI" id="CHEBI:28913"/>
        <dbReference type="ChEBI" id="CHEBI:57783"/>
        <dbReference type="ChEBI" id="CHEBI:58349"/>
        <dbReference type="ChEBI" id="CHEBI:88528"/>
    </reaction>
    <physiologicalReaction direction="right-to-left" evidence="34">
        <dbReference type="Rhea" id="RHEA:50778"/>
    </physiologicalReaction>
</comment>
<evidence type="ECO:0000256" key="3">
    <source>
        <dbReference type="ARBA" id="ARBA00011852"/>
    </source>
</evidence>
<keyword evidence="15" id="KW-0379">Hydroxylation</keyword>
<evidence type="ECO:0000256" key="27">
    <source>
        <dbReference type="ARBA" id="ARBA00048290"/>
    </source>
</evidence>
<keyword evidence="11" id="KW-0521">NADP</keyword>
<evidence type="ECO:0000256" key="21">
    <source>
        <dbReference type="ARBA" id="ARBA00047617"/>
    </source>
</evidence>
<comment type="catalytic activity">
    <reaction evidence="22">
        <text>pentan-2-one + NADP(+) = (E)-pent-3-en-2-one + NADPH + H(+)</text>
        <dbReference type="Rhea" id="RHEA:50788"/>
        <dbReference type="ChEBI" id="CHEBI:15378"/>
        <dbReference type="ChEBI" id="CHEBI:16472"/>
        <dbReference type="ChEBI" id="CHEBI:57783"/>
        <dbReference type="ChEBI" id="CHEBI:58349"/>
        <dbReference type="ChEBI" id="CHEBI:145276"/>
    </reaction>
    <physiologicalReaction direction="right-to-left" evidence="22">
        <dbReference type="Rhea" id="RHEA:50790"/>
    </physiologicalReaction>
</comment>
<evidence type="ECO:0000313" key="37">
    <source>
        <dbReference type="RefSeq" id="XP_002731696.1"/>
    </source>
</evidence>
<evidence type="ECO:0000256" key="17">
    <source>
        <dbReference type="ARBA" id="ARBA00032255"/>
    </source>
</evidence>
<evidence type="ECO:0000256" key="6">
    <source>
        <dbReference type="ARBA" id="ARBA00020651"/>
    </source>
</evidence>
<proteinExistence type="inferred from homology"/>
<keyword evidence="36" id="KW-1185">Reference proteome</keyword>
<evidence type="ECO:0000256" key="29">
    <source>
        <dbReference type="ARBA" id="ARBA00048591"/>
    </source>
</evidence>
<evidence type="ECO:0000256" key="11">
    <source>
        <dbReference type="ARBA" id="ARBA00022857"/>
    </source>
</evidence>
<comment type="catalytic activity">
    <reaction evidence="24">
        <text>13,14-dihydro-15-oxo-prostaglandin F1alpha + NADP(+) = 15-oxoprostaglandin F1alpha + NADPH + H(+)</text>
        <dbReference type="Rhea" id="RHEA:50592"/>
        <dbReference type="ChEBI" id="CHEBI:15378"/>
        <dbReference type="ChEBI" id="CHEBI:57783"/>
        <dbReference type="ChEBI" id="CHEBI:58349"/>
        <dbReference type="ChEBI" id="CHEBI:79072"/>
        <dbReference type="ChEBI" id="CHEBI:133411"/>
    </reaction>
    <physiologicalReaction direction="right-to-left" evidence="24">
        <dbReference type="Rhea" id="RHEA:50594"/>
    </physiologicalReaction>
</comment>
<comment type="catalytic activity">
    <reaction evidence="30">
        <text>6-trans-leukotriene B4 + NADP(+) = 12-oxo-(5S)-hydroxy-(6E,8E,10E,14Z)-eicosatetraenoate + NADPH + H(+)</text>
        <dbReference type="Rhea" id="RHEA:51204"/>
        <dbReference type="ChEBI" id="CHEBI:15378"/>
        <dbReference type="ChEBI" id="CHEBI:57783"/>
        <dbReference type="ChEBI" id="CHEBI:58349"/>
        <dbReference type="ChEBI" id="CHEBI:90723"/>
        <dbReference type="ChEBI" id="CHEBI:133974"/>
    </reaction>
    <physiologicalReaction direction="left-to-right" evidence="30">
        <dbReference type="Rhea" id="RHEA:51205"/>
    </physiologicalReaction>
</comment>
<accession>A0ABM0GK83</accession>
<comment type="catalytic activity">
    <reaction evidence="25">
        <text>dodecanal + NADP(+) = (2E)-dodecenal + NADPH + H(+)</text>
        <dbReference type="Rhea" id="RHEA:50784"/>
        <dbReference type="ChEBI" id="CHEBI:15378"/>
        <dbReference type="ChEBI" id="CHEBI:27836"/>
        <dbReference type="ChEBI" id="CHEBI:57783"/>
        <dbReference type="ChEBI" id="CHEBI:58349"/>
        <dbReference type="ChEBI" id="CHEBI:133741"/>
    </reaction>
    <physiologicalReaction direction="right-to-left" evidence="25">
        <dbReference type="Rhea" id="RHEA:50786"/>
    </physiologicalReaction>
</comment>
<evidence type="ECO:0000256" key="34">
    <source>
        <dbReference type="ARBA" id="ARBA00049368"/>
    </source>
</evidence>
<evidence type="ECO:0000256" key="12">
    <source>
        <dbReference type="ARBA" id="ARBA00022990"/>
    </source>
</evidence>
<evidence type="ECO:0000256" key="25">
    <source>
        <dbReference type="ARBA" id="ARBA00047903"/>
    </source>
</evidence>
<evidence type="ECO:0000256" key="10">
    <source>
        <dbReference type="ARBA" id="ARBA00022832"/>
    </source>
</evidence>
<evidence type="ECO:0000256" key="7">
    <source>
        <dbReference type="ARBA" id="ARBA00022490"/>
    </source>
</evidence>
<gene>
    <name evidence="37" type="primary">LOC100370644</name>
</gene>
<comment type="subcellular location">
    <subcellularLocation>
        <location evidence="1">Cytoplasm</location>
    </subcellularLocation>
</comment>
<keyword evidence="12" id="KW-0007">Acetylation</keyword>
<dbReference type="SMART" id="SM00829">
    <property type="entry name" value="PKS_ER"/>
    <property type="match status" value="1"/>
</dbReference>
<keyword evidence="14" id="KW-0443">Lipid metabolism</keyword>
<comment type="catalytic activity">
    <reaction evidence="23">
        <text>leukotriene B4 + NADP(+) = 12-oxo-leukotriene B4 + NADPH + H(+)</text>
        <dbReference type="Rhea" id="RHEA:50608"/>
        <dbReference type="ChEBI" id="CHEBI:15378"/>
        <dbReference type="ChEBI" id="CHEBI:57461"/>
        <dbReference type="ChEBI" id="CHEBI:57783"/>
        <dbReference type="ChEBI" id="CHEBI:58349"/>
        <dbReference type="ChEBI" id="CHEBI:133309"/>
    </reaction>
    <physiologicalReaction direction="left-to-right" evidence="23">
        <dbReference type="Rhea" id="RHEA:50609"/>
    </physiologicalReaction>
</comment>
<evidence type="ECO:0000256" key="1">
    <source>
        <dbReference type="ARBA" id="ARBA00004496"/>
    </source>
</evidence>
<comment type="catalytic activity">
    <reaction evidence="26">
        <text>nonan-2-one + NADP(+) = (3E)-nonen-2-one + NADPH + H(+)</text>
        <dbReference type="Rhea" id="RHEA:50616"/>
        <dbReference type="ChEBI" id="CHEBI:15378"/>
        <dbReference type="ChEBI" id="CHEBI:57783"/>
        <dbReference type="ChEBI" id="CHEBI:58349"/>
        <dbReference type="ChEBI" id="CHEBI:77927"/>
        <dbReference type="ChEBI" id="CHEBI:133457"/>
    </reaction>
    <physiologicalReaction direction="right-to-left" evidence="26">
        <dbReference type="Rhea" id="RHEA:50618"/>
    </physiologicalReaction>
</comment>
<comment type="similarity">
    <text evidence="2">Belongs to the NADP-dependent oxidoreductase L4BD family.</text>
</comment>
<comment type="catalytic activity">
    <reaction evidence="29">
        <text>20-hydroxy-leukotriene B4 + NADP(+) = 12-oxo-20-hydroxy-leukotriene B4 + NADPH + H(+)</text>
        <dbReference type="Rhea" id="RHEA:51208"/>
        <dbReference type="ChEBI" id="CHEBI:15378"/>
        <dbReference type="ChEBI" id="CHEBI:57460"/>
        <dbReference type="ChEBI" id="CHEBI:57783"/>
        <dbReference type="ChEBI" id="CHEBI:58349"/>
        <dbReference type="ChEBI" id="CHEBI:133346"/>
    </reaction>
    <physiologicalReaction direction="left-to-right" evidence="29">
        <dbReference type="Rhea" id="RHEA:51209"/>
    </physiologicalReaction>
</comment>
<comment type="catalytic activity">
    <reaction evidence="28">
        <text>4-hydroxynonanal + NADP(+) = (E)-4-hydroxynon-2-enal + NADPH + H(+)</text>
        <dbReference type="Rhea" id="RHEA:64736"/>
        <dbReference type="ChEBI" id="CHEBI:15378"/>
        <dbReference type="ChEBI" id="CHEBI:57783"/>
        <dbReference type="ChEBI" id="CHEBI:58349"/>
        <dbReference type="ChEBI" id="CHEBI:58968"/>
        <dbReference type="ChEBI" id="CHEBI:156112"/>
    </reaction>
    <physiologicalReaction direction="right-to-left" evidence="28">
        <dbReference type="Rhea" id="RHEA:64738"/>
    </physiologicalReaction>
</comment>
<evidence type="ECO:0000256" key="9">
    <source>
        <dbReference type="ARBA" id="ARBA00022553"/>
    </source>
</evidence>
<dbReference type="InterPro" id="IPR011032">
    <property type="entry name" value="GroES-like_sf"/>
</dbReference>
<protein>
    <recommendedName>
        <fullName evidence="6">Prostaglandin reductase 1</fullName>
        <ecNumber evidence="4">1.3.1.48</ecNumber>
        <ecNumber evidence="5">1.3.1.74</ecNumber>
    </recommendedName>
    <alternativeName>
        <fullName evidence="19">15-oxoprostaglandin 13-reductase</fullName>
    </alternativeName>
    <alternativeName>
        <fullName evidence="17">Dithiolethione-inducible gene 1 protein</fullName>
    </alternativeName>
    <alternativeName>
        <fullName evidence="16">Leukotriene B4 12-hydroxydehydrogenase</fullName>
    </alternativeName>
    <alternativeName>
        <fullName evidence="18">NAD(P)H-dependent alkenal/one oxidoreductase</fullName>
    </alternativeName>
</protein>
<evidence type="ECO:0000256" key="18">
    <source>
        <dbReference type="ARBA" id="ARBA00032297"/>
    </source>
</evidence>
<comment type="catalytic activity">
    <reaction evidence="21">
        <text>decanal + NADP(+) = (2E)-decenal + NADPH + H(+)</text>
        <dbReference type="Rhea" id="RHEA:50612"/>
        <dbReference type="ChEBI" id="CHEBI:15378"/>
        <dbReference type="ChEBI" id="CHEBI:31457"/>
        <dbReference type="ChEBI" id="CHEBI:57783"/>
        <dbReference type="ChEBI" id="CHEBI:58349"/>
        <dbReference type="ChEBI" id="CHEBI:133455"/>
    </reaction>
    <physiologicalReaction direction="right-to-left" evidence="21">
        <dbReference type="Rhea" id="RHEA:50614"/>
    </physiologicalReaction>
</comment>
<dbReference type="Gene3D" id="3.40.50.720">
    <property type="entry name" value="NAD(P)-binding Rossmann-like Domain"/>
    <property type="match status" value="1"/>
</dbReference>
<evidence type="ECO:0000256" key="20">
    <source>
        <dbReference type="ARBA" id="ARBA00047461"/>
    </source>
</evidence>
<keyword evidence="10" id="KW-0276">Fatty acid metabolism</keyword>
<evidence type="ECO:0000256" key="22">
    <source>
        <dbReference type="ARBA" id="ARBA00047742"/>
    </source>
</evidence>
<evidence type="ECO:0000256" key="32">
    <source>
        <dbReference type="ARBA" id="ARBA00049070"/>
    </source>
</evidence>
<dbReference type="InterPro" id="IPR014190">
    <property type="entry name" value="PTGR1"/>
</dbReference>
<dbReference type="InterPro" id="IPR041694">
    <property type="entry name" value="ADH_N_2"/>
</dbReference>
<feature type="domain" description="Enoyl reductase (ER)" evidence="35">
    <location>
        <begin position="18"/>
        <end position="330"/>
    </location>
</feature>
<organism evidence="36 37">
    <name type="scientific">Saccoglossus kowalevskii</name>
    <name type="common">Acorn worm</name>
    <dbReference type="NCBI Taxonomy" id="10224"/>
    <lineage>
        <taxon>Eukaryota</taxon>
        <taxon>Metazoa</taxon>
        <taxon>Hemichordata</taxon>
        <taxon>Enteropneusta</taxon>
        <taxon>Harrimaniidae</taxon>
        <taxon>Saccoglossus</taxon>
    </lineage>
</organism>
<keyword evidence="13" id="KW-0560">Oxidoreductase</keyword>
<dbReference type="GeneID" id="100370644"/>
<comment type="catalytic activity">
    <reaction evidence="27">
        <text>13,14-dihydro-15-oxo-PGF2alpha + NADP(+) = 15-oxoprostaglandin F2alpha + NADPH + H(+)</text>
        <dbReference type="Rhea" id="RHEA:50588"/>
        <dbReference type="ChEBI" id="CHEBI:15378"/>
        <dbReference type="ChEBI" id="CHEBI:57783"/>
        <dbReference type="ChEBI" id="CHEBI:58349"/>
        <dbReference type="ChEBI" id="CHEBI:133374"/>
        <dbReference type="ChEBI" id="CHEBI:133409"/>
    </reaction>
    <physiologicalReaction direction="right-to-left" evidence="27">
        <dbReference type="Rhea" id="RHEA:50590"/>
    </physiologicalReaction>
</comment>
<evidence type="ECO:0000256" key="19">
    <source>
        <dbReference type="ARBA" id="ARBA00033119"/>
    </source>
</evidence>
<dbReference type="CDD" id="cd08294">
    <property type="entry name" value="leukotriene_B4_DH_like"/>
    <property type="match status" value="1"/>
</dbReference>
<evidence type="ECO:0000256" key="28">
    <source>
        <dbReference type="ARBA" id="ARBA00048387"/>
    </source>
</evidence>
<name>A0ABM0GK83_SACKO</name>
<evidence type="ECO:0000256" key="4">
    <source>
        <dbReference type="ARBA" id="ARBA00011981"/>
    </source>
</evidence>
<evidence type="ECO:0000256" key="15">
    <source>
        <dbReference type="ARBA" id="ARBA00023278"/>
    </source>
</evidence>
<dbReference type="InterPro" id="IPR045010">
    <property type="entry name" value="MDR_fam"/>
</dbReference>
<evidence type="ECO:0000256" key="23">
    <source>
        <dbReference type="ARBA" id="ARBA00047871"/>
    </source>
</evidence>
<evidence type="ECO:0000256" key="24">
    <source>
        <dbReference type="ARBA" id="ARBA00047878"/>
    </source>
</evidence>
<evidence type="ECO:0000259" key="35">
    <source>
        <dbReference type="SMART" id="SM00829"/>
    </source>
</evidence>
<dbReference type="PANTHER" id="PTHR43205">
    <property type="entry name" value="PROSTAGLANDIN REDUCTASE"/>
    <property type="match status" value="1"/>
</dbReference>
<evidence type="ECO:0000256" key="5">
    <source>
        <dbReference type="ARBA" id="ARBA00012410"/>
    </source>
</evidence>
<comment type="catalytic activity">
    <reaction evidence="20">
        <text>octanal + NADP(+) = (2E)-octenal + NADPH + H(+)</text>
        <dbReference type="Rhea" id="RHEA:50780"/>
        <dbReference type="ChEBI" id="CHEBI:15378"/>
        <dbReference type="ChEBI" id="CHEBI:17935"/>
        <dbReference type="ChEBI" id="CHEBI:57783"/>
        <dbReference type="ChEBI" id="CHEBI:58349"/>
        <dbReference type="ChEBI" id="CHEBI:61748"/>
    </reaction>
    <physiologicalReaction direction="right-to-left" evidence="20">
        <dbReference type="Rhea" id="RHEA:50782"/>
    </physiologicalReaction>
</comment>
<evidence type="ECO:0000256" key="31">
    <source>
        <dbReference type="ARBA" id="ARBA00049068"/>
    </source>
</evidence>
<evidence type="ECO:0000256" key="14">
    <source>
        <dbReference type="ARBA" id="ARBA00023098"/>
    </source>
</evidence>
<keyword evidence="9" id="KW-0597">Phosphoprotein</keyword>
<sequence>MVKAKKFILAKHFDGFPKNSDLKLLEEELPELQDGQFLLEAIYLSVDPYMRPYSRRLLKEGDVMLGQQLAKVIQSRNTNYATGSHVLTTNKVGWRSHTISRGGQDDIESQLEHYPAQIPLCKAMGILGMVGMTSYFGFIDICTPKEGETVVVNGAAGAVGSIVGQIAKIKGCRVIGFAGSDNKVKYLKDLGFDEAFNYKTIDLDETLKLAAPNGVDIYFDNVGGKFSEVVRKHMRKYGRISCCGAISQYNKQVPDSITSYDMLVVIQELKIQGFIVSSYKARYPEAFKQIAEWYLQGKINLDETITDGFENMPKAFFGLFTGDNIGKALVKT</sequence>
<evidence type="ECO:0000256" key="13">
    <source>
        <dbReference type="ARBA" id="ARBA00023002"/>
    </source>
</evidence>
<evidence type="ECO:0000256" key="30">
    <source>
        <dbReference type="ARBA" id="ARBA00048953"/>
    </source>
</evidence>
<dbReference type="InterPro" id="IPR020843">
    <property type="entry name" value="ER"/>
</dbReference>
<dbReference type="Proteomes" id="UP000694865">
    <property type="component" value="Unplaced"/>
</dbReference>
<reference evidence="37" key="1">
    <citation type="submission" date="2025-08" db="UniProtKB">
        <authorList>
            <consortium name="RefSeq"/>
        </authorList>
    </citation>
    <scope>IDENTIFICATION</scope>
    <source>
        <tissue evidence="37">Testes</tissue>
    </source>
</reference>
<evidence type="ECO:0000256" key="26">
    <source>
        <dbReference type="ARBA" id="ARBA00048066"/>
    </source>
</evidence>